<dbReference type="EMBL" id="LXWW01000534">
    <property type="protein sequence ID" value="OAO12582.1"/>
    <property type="molecule type" value="Genomic_DNA"/>
</dbReference>
<dbReference type="PROSITE" id="PS00194">
    <property type="entry name" value="THIOREDOXIN_1"/>
    <property type="match status" value="1"/>
</dbReference>
<dbReference type="SMART" id="SM00580">
    <property type="entry name" value="PUG"/>
    <property type="match status" value="1"/>
</dbReference>
<dbReference type="InterPro" id="IPR017937">
    <property type="entry name" value="Thioredoxin_CS"/>
</dbReference>
<sequence>MSNVIEVTDSLARWVNRAERRLVVIDFFATWCGPCRMMHPIFDELSLKYKNVVFLRVDGDQHREISGEYGISGFPTFVFVYHGDEVDRVVGADPSGLEAKIQQYAQSAQTFTGTGNALGGQSVSAESALELRLKRFKDVKMQGSDAASGVSRMMKHLAKNVDEEEEVAEAESLPKEGVEDSSIRESLLTMGFSKENVDRTLRECKSRDIADLVTYISGLPETAPESNSDRPTADASHVEQPIANPGQPAQPTVVCDGNTCRLVPPKSLEERIAETKELMERRKREKAEKDKEEEKMRERERIEKGKEMLAKKEEFERQQRQREIEKEKRERLAEEAEKKRQLELWRKEHGLPEQPPEKKVEKTPEERARLLAESLALQRVDGVGATALRTLTVILTNTAKEDPKYRTLRKDNAVVKKKVLSVPGAVPLLQLAGFEATEDAYVMSVRDEGRVAMVLAAIAKCL</sequence>
<dbReference type="SUPFAM" id="SSF52833">
    <property type="entry name" value="Thioredoxin-like"/>
    <property type="match status" value="1"/>
</dbReference>
<feature type="region of interest" description="Disordered" evidence="2">
    <location>
        <begin position="219"/>
        <end position="252"/>
    </location>
</feature>
<dbReference type="PANTHER" id="PTHR46115">
    <property type="entry name" value="THIOREDOXIN-LIKE PROTEIN 1"/>
    <property type="match status" value="1"/>
</dbReference>
<evidence type="ECO:0000313" key="4">
    <source>
        <dbReference type="EMBL" id="OAO12582.1"/>
    </source>
</evidence>
<dbReference type="AlphaFoldDB" id="A0A196S914"/>
<reference evidence="4 5" key="1">
    <citation type="submission" date="2016-05" db="EMBL/GenBank/DDBJ databases">
        <title>Nuclear genome of Blastocystis sp. subtype 1 NandII.</title>
        <authorList>
            <person name="Gentekaki E."/>
            <person name="Curtis B."/>
            <person name="Stairs C."/>
            <person name="Eme L."/>
            <person name="Herman E."/>
            <person name="Klimes V."/>
            <person name="Arias M.C."/>
            <person name="Elias M."/>
            <person name="Hilliou F."/>
            <person name="Klute M."/>
            <person name="Malik S.-B."/>
            <person name="Pightling A."/>
            <person name="Rachubinski R."/>
            <person name="Salas D."/>
            <person name="Schlacht A."/>
            <person name="Suga H."/>
            <person name="Archibald J."/>
            <person name="Ball S.G."/>
            <person name="Clark G."/>
            <person name="Dacks J."/>
            <person name="Van Der Giezen M."/>
            <person name="Tsaousis A."/>
            <person name="Roger A."/>
        </authorList>
    </citation>
    <scope>NUCLEOTIDE SEQUENCE [LARGE SCALE GENOMIC DNA]</scope>
    <source>
        <strain evidence="5">ATCC 50177 / NandII</strain>
    </source>
</reference>
<dbReference type="InterPro" id="IPR036339">
    <property type="entry name" value="PUB-like_dom_sf"/>
</dbReference>
<dbReference type="Pfam" id="PF00085">
    <property type="entry name" value="Thioredoxin"/>
    <property type="match status" value="1"/>
</dbReference>
<proteinExistence type="predicted"/>
<feature type="compositionally biased region" description="Basic and acidic residues" evidence="2">
    <location>
        <begin position="172"/>
        <end position="182"/>
    </location>
</feature>
<dbReference type="InterPro" id="IPR036249">
    <property type="entry name" value="Thioredoxin-like_sf"/>
</dbReference>
<accession>A0A196S914</accession>
<feature type="region of interest" description="Disordered" evidence="2">
    <location>
        <begin position="279"/>
        <end position="301"/>
    </location>
</feature>
<evidence type="ECO:0000256" key="1">
    <source>
        <dbReference type="ARBA" id="ARBA00023157"/>
    </source>
</evidence>
<dbReference type="Gene3D" id="1.20.58.2190">
    <property type="match status" value="1"/>
</dbReference>
<keyword evidence="5" id="KW-1185">Reference proteome</keyword>
<dbReference type="Proteomes" id="UP000078348">
    <property type="component" value="Unassembled WGS sequence"/>
</dbReference>
<protein>
    <submittedName>
        <fullName evidence="4">Thioredoxin</fullName>
    </submittedName>
</protein>
<name>A0A196S914_BLAHN</name>
<dbReference type="CDD" id="cd02947">
    <property type="entry name" value="TRX_family"/>
    <property type="match status" value="1"/>
</dbReference>
<comment type="caution">
    <text evidence="4">The sequence shown here is derived from an EMBL/GenBank/DDBJ whole genome shotgun (WGS) entry which is preliminary data.</text>
</comment>
<feature type="region of interest" description="Disordered" evidence="2">
    <location>
        <begin position="161"/>
        <end position="182"/>
    </location>
</feature>
<organism evidence="4 5">
    <name type="scientific">Blastocystis sp. subtype 1 (strain ATCC 50177 / NandII)</name>
    <dbReference type="NCBI Taxonomy" id="478820"/>
    <lineage>
        <taxon>Eukaryota</taxon>
        <taxon>Sar</taxon>
        <taxon>Stramenopiles</taxon>
        <taxon>Bigyra</taxon>
        <taxon>Opalozoa</taxon>
        <taxon>Opalinata</taxon>
        <taxon>Blastocystidae</taxon>
        <taxon>Blastocystis</taxon>
    </lineage>
</organism>
<keyword evidence="1" id="KW-1015">Disulfide bond</keyword>
<dbReference type="Gene3D" id="3.40.30.10">
    <property type="entry name" value="Glutaredoxin"/>
    <property type="match status" value="1"/>
</dbReference>
<evidence type="ECO:0000256" key="2">
    <source>
        <dbReference type="SAM" id="MobiDB-lite"/>
    </source>
</evidence>
<feature type="domain" description="Thioredoxin" evidence="3">
    <location>
        <begin position="1"/>
        <end position="106"/>
    </location>
</feature>
<dbReference type="InterPro" id="IPR013766">
    <property type="entry name" value="Thioredoxin_domain"/>
</dbReference>
<gene>
    <name evidence="4" type="ORF">AV274_5744</name>
</gene>
<dbReference type="SUPFAM" id="SSF143503">
    <property type="entry name" value="PUG domain-like"/>
    <property type="match status" value="1"/>
</dbReference>
<dbReference type="OrthoDB" id="2121326at2759"/>
<dbReference type="Pfam" id="PF09409">
    <property type="entry name" value="PUB"/>
    <property type="match status" value="1"/>
</dbReference>
<dbReference type="InterPro" id="IPR018997">
    <property type="entry name" value="PUB_domain"/>
</dbReference>
<dbReference type="PRINTS" id="PR00421">
    <property type="entry name" value="THIOREDOXIN"/>
</dbReference>
<feature type="region of interest" description="Disordered" evidence="2">
    <location>
        <begin position="343"/>
        <end position="364"/>
    </location>
</feature>
<evidence type="ECO:0000259" key="3">
    <source>
        <dbReference type="PROSITE" id="PS51352"/>
    </source>
</evidence>
<dbReference type="PROSITE" id="PS51352">
    <property type="entry name" value="THIOREDOXIN_2"/>
    <property type="match status" value="1"/>
</dbReference>
<dbReference type="STRING" id="478820.A0A196S914"/>
<evidence type="ECO:0000313" key="5">
    <source>
        <dbReference type="Proteomes" id="UP000078348"/>
    </source>
</evidence>
<dbReference type="CDD" id="cd09212">
    <property type="entry name" value="PUB"/>
    <property type="match status" value="1"/>
</dbReference>